<reference evidence="6 7" key="1">
    <citation type="submission" date="2013-02" db="EMBL/GenBank/DDBJ databases">
        <title>The Genome Sequence of Enterococcus caccae BAA-1240.</title>
        <authorList>
            <consortium name="The Broad Institute Genome Sequencing Platform"/>
            <consortium name="The Broad Institute Genome Sequencing Center for Infectious Disease"/>
            <person name="Earl A.M."/>
            <person name="Gilmore M.S."/>
            <person name="Lebreton F."/>
            <person name="Walker B."/>
            <person name="Young S.K."/>
            <person name="Zeng Q."/>
            <person name="Gargeya S."/>
            <person name="Fitzgerald M."/>
            <person name="Haas B."/>
            <person name="Abouelleil A."/>
            <person name="Alvarado L."/>
            <person name="Arachchi H.M."/>
            <person name="Berlin A.M."/>
            <person name="Chapman S.B."/>
            <person name="Dewar J."/>
            <person name="Goldberg J."/>
            <person name="Griggs A."/>
            <person name="Gujja S."/>
            <person name="Hansen M."/>
            <person name="Howarth C."/>
            <person name="Imamovic A."/>
            <person name="Larimer J."/>
            <person name="McCowan C."/>
            <person name="Murphy C."/>
            <person name="Neiman D."/>
            <person name="Pearson M."/>
            <person name="Priest M."/>
            <person name="Roberts A."/>
            <person name="Saif S."/>
            <person name="Shea T."/>
            <person name="Sisk P."/>
            <person name="Sykes S."/>
            <person name="Wortman J."/>
            <person name="Nusbaum C."/>
            <person name="Birren B."/>
        </authorList>
    </citation>
    <scope>NUCLEOTIDE SEQUENCE [LARGE SCALE GENOMIC DNA]</scope>
    <source>
        <strain evidence="6 7">ATCC BAA-1240</strain>
    </source>
</reference>
<keyword evidence="3 4" id="KW-0067">ATP-binding</keyword>
<organism evidence="6 7">
    <name type="scientific">Enterococcus caccae ATCC BAA-1240</name>
    <dbReference type="NCBI Taxonomy" id="1158612"/>
    <lineage>
        <taxon>Bacteria</taxon>
        <taxon>Bacillati</taxon>
        <taxon>Bacillota</taxon>
        <taxon>Bacilli</taxon>
        <taxon>Lactobacillales</taxon>
        <taxon>Enterococcaceae</taxon>
        <taxon>Enterococcus</taxon>
    </lineage>
</organism>
<dbReference type="InterPro" id="IPR013815">
    <property type="entry name" value="ATP_grasp_subdomain_1"/>
</dbReference>
<comment type="caution">
    <text evidence="6">The sequence shown here is derived from an EMBL/GenBank/DDBJ whole genome shotgun (WGS) entry which is preliminary data.</text>
</comment>
<dbReference type="RefSeq" id="WP_010773066.1">
    <property type="nucleotide sequence ID" value="NZ_KB946335.1"/>
</dbReference>
<evidence type="ECO:0000256" key="4">
    <source>
        <dbReference type="PROSITE-ProRule" id="PRU00409"/>
    </source>
</evidence>
<evidence type="ECO:0000256" key="1">
    <source>
        <dbReference type="ARBA" id="ARBA00022598"/>
    </source>
</evidence>
<dbReference type="Pfam" id="PF13535">
    <property type="entry name" value="ATP-grasp_4"/>
    <property type="match status" value="1"/>
</dbReference>
<dbReference type="PATRIC" id="fig|1158612.3.peg.2955"/>
<dbReference type="PROSITE" id="PS50975">
    <property type="entry name" value="ATP_GRASP"/>
    <property type="match status" value="1"/>
</dbReference>
<dbReference type="GO" id="GO:0016874">
    <property type="term" value="F:ligase activity"/>
    <property type="evidence" value="ECO:0007669"/>
    <property type="project" value="UniProtKB-KW"/>
</dbReference>
<dbReference type="PANTHER" id="PTHR43585:SF2">
    <property type="entry name" value="ATP-GRASP ENZYME FSQD"/>
    <property type="match status" value="1"/>
</dbReference>
<keyword evidence="1" id="KW-0436">Ligase</keyword>
<evidence type="ECO:0000313" key="7">
    <source>
        <dbReference type="Proteomes" id="UP000013840"/>
    </source>
</evidence>
<dbReference type="EMBL" id="AJAU01000022">
    <property type="protein sequence ID" value="EOL43657.1"/>
    <property type="molecule type" value="Genomic_DNA"/>
</dbReference>
<dbReference type="PANTHER" id="PTHR43585">
    <property type="entry name" value="FUMIPYRROLE BIOSYNTHESIS PROTEIN C"/>
    <property type="match status" value="1"/>
</dbReference>
<evidence type="ECO:0000256" key="3">
    <source>
        <dbReference type="ARBA" id="ARBA00022840"/>
    </source>
</evidence>
<keyword evidence="7" id="KW-1185">Reference proteome</keyword>
<dbReference type="GO" id="GO:0005524">
    <property type="term" value="F:ATP binding"/>
    <property type="evidence" value="ECO:0007669"/>
    <property type="project" value="UniProtKB-UniRule"/>
</dbReference>
<evidence type="ECO:0000259" key="5">
    <source>
        <dbReference type="PROSITE" id="PS50975"/>
    </source>
</evidence>
<protein>
    <recommendedName>
        <fullName evidence="5">ATP-grasp domain-containing protein</fullName>
    </recommendedName>
</protein>
<dbReference type="SUPFAM" id="SSF56059">
    <property type="entry name" value="Glutathione synthetase ATP-binding domain-like"/>
    <property type="match status" value="1"/>
</dbReference>
<dbReference type="Gene3D" id="3.30.1490.20">
    <property type="entry name" value="ATP-grasp fold, A domain"/>
    <property type="match status" value="1"/>
</dbReference>
<keyword evidence="2 4" id="KW-0547">Nucleotide-binding</keyword>
<dbReference type="Gene3D" id="3.30.470.20">
    <property type="entry name" value="ATP-grasp fold, B domain"/>
    <property type="match status" value="1"/>
</dbReference>
<dbReference type="GO" id="GO:0046872">
    <property type="term" value="F:metal ion binding"/>
    <property type="evidence" value="ECO:0007669"/>
    <property type="project" value="InterPro"/>
</dbReference>
<proteinExistence type="predicted"/>
<accession>R3W825</accession>
<feature type="domain" description="ATP-grasp" evidence="5">
    <location>
        <begin position="114"/>
        <end position="313"/>
    </location>
</feature>
<evidence type="ECO:0000313" key="6">
    <source>
        <dbReference type="EMBL" id="EOL43657.1"/>
    </source>
</evidence>
<dbReference type="InterPro" id="IPR011761">
    <property type="entry name" value="ATP-grasp"/>
</dbReference>
<name>R3W825_9ENTE</name>
<gene>
    <name evidence="6" type="ORF">UC7_02987</name>
</gene>
<dbReference type="STRING" id="317735.RU98_GL000162"/>
<evidence type="ECO:0000256" key="2">
    <source>
        <dbReference type="ARBA" id="ARBA00022741"/>
    </source>
</evidence>
<dbReference type="eggNOG" id="COG2232">
    <property type="taxonomic scope" value="Bacteria"/>
</dbReference>
<dbReference type="Proteomes" id="UP000013840">
    <property type="component" value="Unassembled WGS sequence"/>
</dbReference>
<dbReference type="OrthoDB" id="2210549at2"/>
<dbReference type="AlphaFoldDB" id="R3W825"/>
<dbReference type="InterPro" id="IPR052032">
    <property type="entry name" value="ATP-dep_AA_Ligase"/>
</dbReference>
<sequence length="408" mass="47516">MAILCIKCSEKQIQIIRELEHEVVYICDEWDRKNLAFLSNLELFKKKISVNNLDSIEELSSAFVDILEDNISINSIISGAEYGIFAYGILKTLFENTNSGVRLAIDSRDKRAMKEIFKKAGVKHANYYPQYSSEDFNTGVNHGLNYPLVVKPVTGTGTFNTEIVKTAVELATYFEQLQFHPALVNKKVTLEEYIVGEEYHVDILWREGTPLFTSIGKYYIPRILIANDKKKNGSYTILYEKHKELYDQVIKIHEKINNLIQFPTGVTHSEFFIKDGEIYFSEIAIRYGGARIPEMIQNTYGIDLVEEWLKQESGEYEEIQPKQSNLKYTSWLNLVPEEAGIIEKIPTKEEFFQFPWIKDVYYHMREGDEITFTNPSEWLCCIIFEADSEEMLMNRVDEIYQHFRIVTK</sequence>